<evidence type="ECO:0000259" key="1">
    <source>
        <dbReference type="Pfam" id="PF12937"/>
    </source>
</evidence>
<keyword evidence="3" id="KW-1185">Reference proteome</keyword>
<dbReference type="InterPro" id="IPR036047">
    <property type="entry name" value="F-box-like_dom_sf"/>
</dbReference>
<dbReference type="AlphaFoldDB" id="A0A8H5GV67"/>
<dbReference type="Proteomes" id="UP000518752">
    <property type="component" value="Unassembled WGS sequence"/>
</dbReference>
<proteinExistence type="predicted"/>
<gene>
    <name evidence="2" type="ORF">D9757_009994</name>
</gene>
<dbReference type="InterPro" id="IPR001810">
    <property type="entry name" value="F-box_dom"/>
</dbReference>
<dbReference type="OrthoDB" id="2950161at2759"/>
<name>A0A8H5GV67_9AGAR</name>
<evidence type="ECO:0000313" key="2">
    <source>
        <dbReference type="EMBL" id="KAF5371415.1"/>
    </source>
</evidence>
<comment type="caution">
    <text evidence="2">The sequence shown here is derived from an EMBL/GenBank/DDBJ whole genome shotgun (WGS) entry which is preliminary data.</text>
</comment>
<protein>
    <recommendedName>
        <fullName evidence="1">F-box domain-containing protein</fullName>
    </recommendedName>
</protein>
<accession>A0A8H5GV67</accession>
<dbReference type="Pfam" id="PF12937">
    <property type="entry name" value="F-box-like"/>
    <property type="match status" value="1"/>
</dbReference>
<dbReference type="EMBL" id="JAACJN010000116">
    <property type="protein sequence ID" value="KAF5371415.1"/>
    <property type="molecule type" value="Genomic_DNA"/>
</dbReference>
<reference evidence="2 3" key="1">
    <citation type="journal article" date="2020" name="ISME J.">
        <title>Uncovering the hidden diversity of litter-decomposition mechanisms in mushroom-forming fungi.</title>
        <authorList>
            <person name="Floudas D."/>
            <person name="Bentzer J."/>
            <person name="Ahren D."/>
            <person name="Johansson T."/>
            <person name="Persson P."/>
            <person name="Tunlid A."/>
        </authorList>
    </citation>
    <scope>NUCLEOTIDE SEQUENCE [LARGE SCALE GENOMIC DNA]</scope>
    <source>
        <strain evidence="2 3">CBS 406.79</strain>
    </source>
</reference>
<dbReference type="SUPFAM" id="SSF81383">
    <property type="entry name" value="F-box domain"/>
    <property type="match status" value="1"/>
</dbReference>
<evidence type="ECO:0000313" key="3">
    <source>
        <dbReference type="Proteomes" id="UP000518752"/>
    </source>
</evidence>
<feature type="domain" description="F-box" evidence="1">
    <location>
        <begin position="5"/>
        <end position="45"/>
    </location>
</feature>
<sequence>MFVPIPNEILIYILETLSDLGDAASLKACSLVSSTWHTIAATFLFASLDLLCSTAETNAAQSPHRKSKLGLVQRLLPNKKKQVVDDSGPECACKRHQDKAVQLFHSSGASACPHIVQNVTEFKLVFCHSTDWPDSFSNGPHALQMYPDGEVLSLLRLVDQLSFVHLRRLTFHCVPQVLYYLNSDPFTGLLSSTALSLEQITFNTGSVSLHSHDIKRMLSKHAFSCDRFPRLLRVVFVGSGQYHHQMCLGLELYRCIDVDGVPSISVRVSHFLGPQDLLKNPQGFVEFDLPQCCCFSGTCSRFVHRGRRSLSDAMSLGTGVIDWSLPTIGIIVRALQCDTLGHLAGSVTLGVSSDVNDLDEVEAVHLIEYLGRTFSQISSLNLRFGSLTDLWFFLFDPSIGTLRASLHRDLSQRLASFPELRFLKFTFTGSAAMAFTAMGVPEGEGSAQEIVTNHVALLDRLFMEVYLLRRDMHLERLRILFQVGIPHGPRSAIDPLLNTAESLEYQEKWLNSMFRNTKKLDPTFLTVRIGPQD</sequence>
<organism evidence="2 3">
    <name type="scientific">Collybiopsis confluens</name>
    <dbReference type="NCBI Taxonomy" id="2823264"/>
    <lineage>
        <taxon>Eukaryota</taxon>
        <taxon>Fungi</taxon>
        <taxon>Dikarya</taxon>
        <taxon>Basidiomycota</taxon>
        <taxon>Agaricomycotina</taxon>
        <taxon>Agaricomycetes</taxon>
        <taxon>Agaricomycetidae</taxon>
        <taxon>Agaricales</taxon>
        <taxon>Marasmiineae</taxon>
        <taxon>Omphalotaceae</taxon>
        <taxon>Collybiopsis</taxon>
    </lineage>
</organism>